<dbReference type="Proteomes" id="UP000095085">
    <property type="component" value="Unassembled WGS sequence"/>
</dbReference>
<name>A0A1E4RIY7_9ASCO</name>
<evidence type="ECO:0000313" key="1">
    <source>
        <dbReference type="EMBL" id="ODV67196.1"/>
    </source>
</evidence>
<protein>
    <submittedName>
        <fullName evidence="1">Uncharacterized protein</fullName>
    </submittedName>
</protein>
<proteinExistence type="predicted"/>
<dbReference type="OrthoDB" id="5582146at2759"/>
<dbReference type="GeneID" id="30995910"/>
<dbReference type="RefSeq" id="XP_020076263.1">
    <property type="nucleotide sequence ID" value="XM_020221361.1"/>
</dbReference>
<accession>A0A1E4RIY7</accession>
<sequence length="351" mass="41216">MSEIYTSLSISLIARRNFVIHTRDYNQTLAHTNEVIGPLFEPDQTGVIDLLAQVQNEPNQEVAIQNIAREMLVKQEDGTYRLKTILIWKNLEFVPAEFQRHRLNRLLDEINEFDTVESRLKRNDFIRVSGLGPIHKPSLFCIIPIVTIGNTRRKFDQYLKQHFWFSQLDFHPPLTTEHESYLETIYKLRSMMRQVFASPDIQRYVYSLVIFTRTHRLCLLAPIETRVPTGTIDSIETLAKCLVLWQQYLTKLDPPRLFVTPEFCKVAYRKIGYWLVDWETNKLFNDPAPDEPTEALKKLEINVLTGDWYASEYHYVKKYLEKYRSLQDESSSVGFLNLLVEDVLDSVRPPI</sequence>
<evidence type="ECO:0000313" key="2">
    <source>
        <dbReference type="Proteomes" id="UP000095085"/>
    </source>
</evidence>
<reference evidence="2" key="1">
    <citation type="submission" date="2016-05" db="EMBL/GenBank/DDBJ databases">
        <title>Comparative genomics of biotechnologically important yeasts.</title>
        <authorList>
            <consortium name="DOE Joint Genome Institute"/>
            <person name="Riley R."/>
            <person name="Haridas S."/>
            <person name="Wolfe K.H."/>
            <person name="Lopes M.R."/>
            <person name="Hittinger C.T."/>
            <person name="Goker M."/>
            <person name="Salamov A."/>
            <person name="Wisecaver J."/>
            <person name="Long T.M."/>
            <person name="Aerts A.L."/>
            <person name="Barry K."/>
            <person name="Choi C."/>
            <person name="Clum A."/>
            <person name="Coughlan A.Y."/>
            <person name="Deshpande S."/>
            <person name="Douglass A.P."/>
            <person name="Hanson S.J."/>
            <person name="Klenk H.-P."/>
            <person name="Labutti K."/>
            <person name="Lapidus A."/>
            <person name="Lindquist E."/>
            <person name="Lipzen A."/>
            <person name="Meier-Kolthoff J.P."/>
            <person name="Ohm R.A."/>
            <person name="Otillar R.P."/>
            <person name="Pangilinan J."/>
            <person name="Peng Y."/>
            <person name="Rokas A."/>
            <person name="Rosa C.A."/>
            <person name="Scheuner C."/>
            <person name="Sibirny A.A."/>
            <person name="Slot J.C."/>
            <person name="Stielow J.B."/>
            <person name="Sun H."/>
            <person name="Kurtzman C.P."/>
            <person name="Blackwell M."/>
            <person name="Grigoriev I.V."/>
            <person name="Jeffries T.W."/>
        </authorList>
    </citation>
    <scope>NUCLEOTIDE SEQUENCE [LARGE SCALE GENOMIC DNA]</scope>
    <source>
        <strain evidence="2">NRRL Y-1933</strain>
    </source>
</reference>
<dbReference type="AlphaFoldDB" id="A0A1E4RIY7"/>
<organism evidence="1 2">
    <name type="scientific">Hyphopichia burtonii NRRL Y-1933</name>
    <dbReference type="NCBI Taxonomy" id="984485"/>
    <lineage>
        <taxon>Eukaryota</taxon>
        <taxon>Fungi</taxon>
        <taxon>Dikarya</taxon>
        <taxon>Ascomycota</taxon>
        <taxon>Saccharomycotina</taxon>
        <taxon>Pichiomycetes</taxon>
        <taxon>Debaryomycetaceae</taxon>
        <taxon>Hyphopichia</taxon>
    </lineage>
</organism>
<keyword evidence="2" id="KW-1185">Reference proteome</keyword>
<dbReference type="EMBL" id="KV454541">
    <property type="protein sequence ID" value="ODV67196.1"/>
    <property type="molecule type" value="Genomic_DNA"/>
</dbReference>
<dbReference type="STRING" id="984485.A0A1E4RIY7"/>
<gene>
    <name evidence="1" type="ORF">HYPBUDRAFT_153081</name>
</gene>